<feature type="compositionally biased region" description="Basic and acidic residues" evidence="10">
    <location>
        <begin position="508"/>
        <end position="527"/>
    </location>
</feature>
<dbReference type="InterPro" id="IPR035983">
    <property type="entry name" value="Hect_E3_ubiquitin_ligase"/>
</dbReference>
<evidence type="ECO:0000256" key="10">
    <source>
        <dbReference type="SAM" id="MobiDB-lite"/>
    </source>
</evidence>
<dbReference type="GO" id="GO:0061630">
    <property type="term" value="F:ubiquitin protein ligase activity"/>
    <property type="evidence" value="ECO:0007669"/>
    <property type="project" value="UniProtKB-EC"/>
</dbReference>
<dbReference type="InterPro" id="IPR000569">
    <property type="entry name" value="HECT_dom"/>
</dbReference>
<evidence type="ECO:0000256" key="7">
    <source>
        <dbReference type="PROSITE-ProRule" id="PRU00104"/>
    </source>
</evidence>
<feature type="region of interest" description="Disordered" evidence="10">
    <location>
        <begin position="617"/>
        <end position="645"/>
    </location>
</feature>
<dbReference type="PROSITE" id="PS51864">
    <property type="entry name" value="ASTACIN"/>
    <property type="match status" value="1"/>
</dbReference>
<feature type="active site" description="Glycyl thioester intermediate" evidence="7">
    <location>
        <position position="1241"/>
    </location>
</feature>
<feature type="binding site" evidence="8">
    <location>
        <position position="179"/>
    </location>
    <ligand>
        <name>Zn(2+)</name>
        <dbReference type="ChEBI" id="CHEBI:29105"/>
        <note>catalytic</note>
    </ligand>
</feature>
<evidence type="ECO:0000256" key="1">
    <source>
        <dbReference type="ARBA" id="ARBA00000885"/>
    </source>
</evidence>
<feature type="region of interest" description="Disordered" evidence="10">
    <location>
        <begin position="461"/>
        <end position="553"/>
    </location>
</feature>
<feature type="signal peptide" evidence="9">
    <location>
        <begin position="1"/>
        <end position="23"/>
    </location>
</feature>
<dbReference type="GO" id="GO:0006508">
    <property type="term" value="P:proteolysis"/>
    <property type="evidence" value="ECO:0007669"/>
    <property type="project" value="UniProtKB-KW"/>
</dbReference>
<keyword evidence="14" id="KW-1185">Reference proteome</keyword>
<organism evidence="13 14">
    <name type="scientific">Toxocara canis</name>
    <name type="common">Canine roundworm</name>
    <dbReference type="NCBI Taxonomy" id="6265"/>
    <lineage>
        <taxon>Eukaryota</taxon>
        <taxon>Metazoa</taxon>
        <taxon>Ecdysozoa</taxon>
        <taxon>Nematoda</taxon>
        <taxon>Chromadorea</taxon>
        <taxon>Rhabditida</taxon>
        <taxon>Spirurina</taxon>
        <taxon>Ascaridomorpha</taxon>
        <taxon>Ascaridoidea</taxon>
        <taxon>Toxocaridae</taxon>
        <taxon>Toxocara</taxon>
    </lineage>
</organism>
<evidence type="ECO:0000256" key="9">
    <source>
        <dbReference type="RuleBase" id="RU361183"/>
    </source>
</evidence>
<dbReference type="SMART" id="SM00235">
    <property type="entry name" value="ZnMc"/>
    <property type="match status" value="1"/>
</dbReference>
<dbReference type="EMBL" id="JPKZ01003284">
    <property type="protein sequence ID" value="KHN72208.1"/>
    <property type="molecule type" value="Genomic_DNA"/>
</dbReference>
<dbReference type="EC" id="3.4.24.-" evidence="9"/>
<protein>
    <recommendedName>
        <fullName evidence="9">Metalloendopeptidase</fullName>
        <ecNumber evidence="9">3.4.24.-</ecNumber>
    </recommendedName>
</protein>
<dbReference type="InterPro" id="IPR024079">
    <property type="entry name" value="MetalloPept_cat_dom_sf"/>
</dbReference>
<dbReference type="PRINTS" id="PR00480">
    <property type="entry name" value="ASTACIN"/>
</dbReference>
<evidence type="ECO:0000256" key="6">
    <source>
        <dbReference type="ARBA" id="ARBA00023157"/>
    </source>
</evidence>
<dbReference type="Gene3D" id="3.30.2410.10">
    <property type="entry name" value="Hect, E3 ligase catalytic domain"/>
    <property type="match status" value="1"/>
</dbReference>
<feature type="domain" description="Peptidase M12A" evidence="12">
    <location>
        <begin position="78"/>
        <end position="255"/>
    </location>
</feature>
<proteinExistence type="predicted"/>
<feature type="chain" id="PRO_5005110067" description="Metalloendopeptidase" evidence="9">
    <location>
        <begin position="24"/>
        <end position="1273"/>
    </location>
</feature>
<accession>A0A0B2US33</accession>
<evidence type="ECO:0000256" key="3">
    <source>
        <dbReference type="ARBA" id="ARBA00022490"/>
    </source>
</evidence>
<dbReference type="InterPro" id="IPR042556">
    <property type="entry name" value="AZUL_sf"/>
</dbReference>
<dbReference type="InterPro" id="IPR001506">
    <property type="entry name" value="Peptidase_M12A"/>
</dbReference>
<dbReference type="GO" id="GO:0005737">
    <property type="term" value="C:cytoplasm"/>
    <property type="evidence" value="ECO:0007669"/>
    <property type="project" value="UniProtKB-SubCell"/>
</dbReference>
<evidence type="ECO:0000313" key="14">
    <source>
        <dbReference type="Proteomes" id="UP000031036"/>
    </source>
</evidence>
<dbReference type="OrthoDB" id="5981550at2759"/>
<dbReference type="GO" id="GO:0004222">
    <property type="term" value="F:metalloendopeptidase activity"/>
    <property type="evidence" value="ECO:0007669"/>
    <property type="project" value="UniProtKB-UniRule"/>
</dbReference>
<gene>
    <name evidence="13" type="primary">nas-7</name>
    <name evidence="13" type="ORF">Tcan_03938</name>
</gene>
<sequence>MRCIEEVLLVLSTLISFLTGTDAFIFETIALTEEDFINADNLSQEDLWSEDFIPLEDVNKHRSDIRGPVASRTRFRRNGVSRMAKLWPHGKIPYAISPHYTSHERALLARAVKQYHEKTCVRFLPRQPGEADYLFIGKVDGCFSEVGRTSGVQVLSLDNGCMEYATIIHEMMHVVGFYHEHGALDQFGKVDLSKTSYYGQPYDYRSILHYDSLAFSKNGFPTMLPKQKGYASTIGNAKDFSEIDLAKINRMYGCPEKISESLMFARAQVKRIDVIARIAKKAHCGVGLLARIPARFTLKYLVVSGSVIHRYSSSRFVAMDGAHRTGRDNAHHLQPTAAMKTAIGRYHRQLMVGCGRVCCSNANCASSGKLPKLTSNEAAARAITCLRDKAPLCEPLPVPEQVESLDEESVRELLKKCRDSGDWIPMRRYVEHVFTTRDVLLRSFVTPLFSDKIAKTCEQTTEMSKSNFGCTESQPATARKRRALESEPQMRRPEANDQHLESTNVAPEMEHENEESRNLGTGQRRETTTACQDSSASGRRISAQPAAATQSGSAIEATVSAHFLNTARSAILTRSASDLGTPRAISSTQRNDHCSDCGWRNVVVEDKDAQTENIDISDKETSSKVVEAPATHEEEGSVLTELRSGKSPTDMEAAKRCFDILFEDSDDHENYLQVAMGAVAQLCNVVNFQLQYERAWKSNPAGMVHLVNLLFQLPFVQWFEFIDVGFTPLCKMCTNLGSEGQMAVASVWAGFEPKWLHDRIGMLQQAMTIRVLTVIDAVGSLPRFTDRIEPLPTAVQTLSILYKAVLIKAKRAAERELPLELLYLNRQEETATATDAMDTAENPAHVSEAASSEQHPHHSSPFLSALQARESNADDEEEERLARMAEIDAWAVTKTCFPLSEFRNITLSENFSVEDDFVAYKSFQNGHAFSVMPEYSFVLSLEAKQRFLIICNRIRQRSERRHALVDAIAYGMMLEPYLRLTVRRDHVVRDALDGLTAVAFDNVSNFRKQLRVYFDGEQAVDEGGVSKEFYQLITQQLFCPDYGNLLHLLCQIIADLHKGLKELLACKADVESVFCYTFEISYRDAYGNIHNKELVPNGKNIPVTNTNKKEFVALYADFLLNGLVKRQFEAFNAGFSKVASRGLLRRLCLPQEVEELVCGVLDLNFDILAQSTRYQNGFTESSQTIKDFWTVAKAMTTEEKKMLLQFITGSDRAPVGGLAKLEIVIARNGDDKKRLPTAHTCYNVMLLPDYANLEVTKERLLKAISYSRGFGLQ</sequence>
<keyword evidence="8 9" id="KW-0378">Hydrolase</keyword>
<dbReference type="PROSITE" id="PS50237">
    <property type="entry name" value="HECT"/>
    <property type="match status" value="1"/>
</dbReference>
<keyword evidence="3" id="KW-0963">Cytoplasm</keyword>
<dbReference type="Gene3D" id="3.90.1750.10">
    <property type="entry name" value="Hect, E3 ligase catalytic domains"/>
    <property type="match status" value="2"/>
</dbReference>
<dbReference type="InterPro" id="IPR032353">
    <property type="entry name" value="AZUL"/>
</dbReference>
<dbReference type="Pfam" id="PF00632">
    <property type="entry name" value="HECT"/>
    <property type="match status" value="1"/>
</dbReference>
<keyword evidence="9" id="KW-0732">Signal</keyword>
<feature type="compositionally biased region" description="Polar residues" evidence="10">
    <location>
        <begin position="528"/>
        <end position="537"/>
    </location>
</feature>
<dbReference type="AlphaFoldDB" id="A0A0B2US33"/>
<comment type="cofactor">
    <cofactor evidence="8 9">
        <name>Zn(2+)</name>
        <dbReference type="ChEBI" id="CHEBI:29105"/>
    </cofactor>
    <text evidence="8 9">Binds 1 zinc ion per subunit.</text>
</comment>
<dbReference type="GO" id="GO:0008270">
    <property type="term" value="F:zinc ion binding"/>
    <property type="evidence" value="ECO:0007669"/>
    <property type="project" value="UniProtKB-UniRule"/>
</dbReference>
<feature type="region of interest" description="Disordered" evidence="10">
    <location>
        <begin position="832"/>
        <end position="861"/>
    </location>
</feature>
<evidence type="ECO:0000259" key="11">
    <source>
        <dbReference type="PROSITE" id="PS50237"/>
    </source>
</evidence>
<dbReference type="FunFam" id="3.30.2160.10:FF:000004">
    <property type="entry name" value="probable E3 ubiquitin-protein ligase HERC4 isoform X1"/>
    <property type="match status" value="1"/>
</dbReference>
<dbReference type="STRING" id="6265.A0A0B2US33"/>
<keyword evidence="4" id="KW-0808">Transferase</keyword>
<feature type="binding site" evidence="8">
    <location>
        <position position="173"/>
    </location>
    <ligand>
        <name>Zn(2+)</name>
        <dbReference type="ChEBI" id="CHEBI:29105"/>
        <note>catalytic</note>
    </ligand>
</feature>
<dbReference type="Proteomes" id="UP000031036">
    <property type="component" value="Unassembled WGS sequence"/>
</dbReference>
<dbReference type="CDD" id="cd04280">
    <property type="entry name" value="ZnMc_astacin_like"/>
    <property type="match status" value="1"/>
</dbReference>
<dbReference type="SUPFAM" id="SSF56204">
    <property type="entry name" value="Hect, E3 ligase catalytic domain"/>
    <property type="match status" value="1"/>
</dbReference>
<evidence type="ECO:0000256" key="8">
    <source>
        <dbReference type="PROSITE-ProRule" id="PRU01211"/>
    </source>
</evidence>
<evidence type="ECO:0000313" key="13">
    <source>
        <dbReference type="EMBL" id="KHN72208.1"/>
    </source>
</evidence>
<feature type="binding site" evidence="8">
    <location>
        <position position="169"/>
    </location>
    <ligand>
        <name>Zn(2+)</name>
        <dbReference type="ChEBI" id="CHEBI:29105"/>
        <note>catalytic</note>
    </ligand>
</feature>
<feature type="compositionally biased region" description="Basic and acidic residues" evidence="10">
    <location>
        <begin position="483"/>
        <end position="500"/>
    </location>
</feature>
<dbReference type="MEROPS" id="M12.A18"/>
<dbReference type="InterPro" id="IPR006026">
    <property type="entry name" value="Peptidase_Metallo"/>
</dbReference>
<dbReference type="InterPro" id="IPR044611">
    <property type="entry name" value="E3A/B/C-like"/>
</dbReference>
<evidence type="ECO:0000259" key="12">
    <source>
        <dbReference type="PROSITE" id="PS51864"/>
    </source>
</evidence>
<evidence type="ECO:0000256" key="4">
    <source>
        <dbReference type="ARBA" id="ARBA00022679"/>
    </source>
</evidence>
<feature type="compositionally biased region" description="Polar residues" evidence="10">
    <location>
        <begin position="461"/>
        <end position="476"/>
    </location>
</feature>
<dbReference type="Pfam" id="PF01400">
    <property type="entry name" value="Astacin"/>
    <property type="match status" value="1"/>
</dbReference>
<dbReference type="Gene3D" id="3.30.2160.10">
    <property type="entry name" value="Hect, E3 ligase catalytic domain"/>
    <property type="match status" value="1"/>
</dbReference>
<comment type="caution">
    <text evidence="13">The sequence shown here is derived from an EMBL/GenBank/DDBJ whole genome shotgun (WGS) entry which is preliminary data.</text>
</comment>
<comment type="caution">
    <text evidence="8">Lacks conserved residue(s) required for the propagation of feature annotation.</text>
</comment>
<evidence type="ECO:0000256" key="5">
    <source>
        <dbReference type="ARBA" id="ARBA00022786"/>
    </source>
</evidence>
<keyword evidence="8 9" id="KW-0482">Metalloprotease</keyword>
<dbReference type="Gene3D" id="3.40.390.10">
    <property type="entry name" value="Collagenase (Catalytic Domain)"/>
    <property type="match status" value="1"/>
</dbReference>
<name>A0A0B2US33_TOXCA</name>
<keyword evidence="8 9" id="KW-0645">Protease</keyword>
<feature type="active site" evidence="8">
    <location>
        <position position="170"/>
    </location>
</feature>
<keyword evidence="5 7" id="KW-0833">Ubl conjugation pathway</keyword>
<dbReference type="PANTHER" id="PTHR45700:SF8">
    <property type="entry name" value="HECT-TYPE E3 UBIQUITIN TRANSFERASE"/>
    <property type="match status" value="1"/>
</dbReference>
<evidence type="ECO:0000256" key="2">
    <source>
        <dbReference type="ARBA" id="ARBA00004496"/>
    </source>
</evidence>
<dbReference type="SUPFAM" id="SSF55486">
    <property type="entry name" value="Metalloproteases ('zincins'), catalytic domain"/>
    <property type="match status" value="1"/>
</dbReference>
<dbReference type="Pfam" id="PF16558">
    <property type="entry name" value="AZUL"/>
    <property type="match status" value="1"/>
</dbReference>
<feature type="compositionally biased region" description="Low complexity" evidence="10">
    <location>
        <begin position="832"/>
        <end position="841"/>
    </location>
</feature>
<dbReference type="PANTHER" id="PTHR45700">
    <property type="entry name" value="UBIQUITIN-PROTEIN LIGASE E3C"/>
    <property type="match status" value="1"/>
</dbReference>
<keyword evidence="8 9" id="KW-0479">Metal-binding</keyword>
<dbReference type="SMART" id="SM00119">
    <property type="entry name" value="HECTc"/>
    <property type="match status" value="1"/>
</dbReference>
<keyword evidence="6" id="KW-1015">Disulfide bond</keyword>
<dbReference type="FunFam" id="3.30.2410.10:FF:000003">
    <property type="entry name" value="probable E3 ubiquitin-protein ligase HERC4 isoform X1"/>
    <property type="match status" value="1"/>
</dbReference>
<keyword evidence="8 9" id="KW-0862">Zinc</keyword>
<dbReference type="InterPro" id="IPR034035">
    <property type="entry name" value="Astacin-like_dom"/>
</dbReference>
<dbReference type="GO" id="GO:0000209">
    <property type="term" value="P:protein polyubiquitination"/>
    <property type="evidence" value="ECO:0007669"/>
    <property type="project" value="InterPro"/>
</dbReference>
<reference evidence="13 14" key="1">
    <citation type="submission" date="2014-11" db="EMBL/GenBank/DDBJ databases">
        <title>Genetic blueprint of the zoonotic pathogen Toxocara canis.</title>
        <authorList>
            <person name="Zhu X.-Q."/>
            <person name="Korhonen P.K."/>
            <person name="Cai H."/>
            <person name="Young N.D."/>
            <person name="Nejsum P."/>
            <person name="von Samson-Himmelstjerna G."/>
            <person name="Boag P.R."/>
            <person name="Tan P."/>
            <person name="Li Q."/>
            <person name="Min J."/>
            <person name="Yang Y."/>
            <person name="Wang X."/>
            <person name="Fang X."/>
            <person name="Hall R.S."/>
            <person name="Hofmann A."/>
            <person name="Sternberg P.W."/>
            <person name="Jex A.R."/>
            <person name="Gasser R.B."/>
        </authorList>
    </citation>
    <scope>NUCLEOTIDE SEQUENCE [LARGE SCALE GENOMIC DNA]</scope>
    <source>
        <strain evidence="13">PN_DK_2014</strain>
    </source>
</reference>
<comment type="catalytic activity">
    <reaction evidence="1">
        <text>S-ubiquitinyl-[E2 ubiquitin-conjugating enzyme]-L-cysteine + [acceptor protein]-L-lysine = [E2 ubiquitin-conjugating enzyme]-L-cysteine + N(6)-ubiquitinyl-[acceptor protein]-L-lysine.</text>
        <dbReference type="EC" id="2.3.2.26"/>
    </reaction>
</comment>
<feature type="domain" description="HECT" evidence="11">
    <location>
        <begin position="1025"/>
        <end position="1273"/>
    </location>
</feature>
<comment type="subcellular location">
    <subcellularLocation>
        <location evidence="2">Cytoplasm</location>
    </subcellularLocation>
</comment>
<dbReference type="Gene3D" id="6.10.130.10">
    <property type="entry name" value="Ubiquitin-protein ligase E3A, N-terminal zinc-binding domain (AZUL)"/>
    <property type="match status" value="1"/>
</dbReference>